<dbReference type="PANTHER" id="PTHR19303:SF16">
    <property type="entry name" value="JERKY PROTEIN HOMOLOG-LIKE"/>
    <property type="match status" value="1"/>
</dbReference>
<keyword evidence="3" id="KW-1185">Reference proteome</keyword>
<comment type="caution">
    <text evidence="2">The sequence shown here is derived from an EMBL/GenBank/DDBJ whole genome shotgun (WGS) entry which is preliminary data.</text>
</comment>
<evidence type="ECO:0000259" key="1">
    <source>
        <dbReference type="Pfam" id="PF03184"/>
    </source>
</evidence>
<reference evidence="2 3" key="1">
    <citation type="submission" date="2023-02" db="EMBL/GenBank/DDBJ databases">
        <title>LHISI_Scaffold_Assembly.</title>
        <authorList>
            <person name="Stuart O.P."/>
            <person name="Cleave R."/>
            <person name="Magrath M.J.L."/>
            <person name="Mikheyev A.S."/>
        </authorList>
    </citation>
    <scope>NUCLEOTIDE SEQUENCE [LARGE SCALE GENOMIC DNA]</scope>
    <source>
        <strain evidence="2">Daus_M_001</strain>
        <tissue evidence="2">Leg muscle</tissue>
    </source>
</reference>
<gene>
    <name evidence="2" type="ORF">PR048_011804</name>
</gene>
<dbReference type="InterPro" id="IPR050863">
    <property type="entry name" value="CenT-Element_Derived"/>
</dbReference>
<organism evidence="2 3">
    <name type="scientific">Dryococelus australis</name>
    <dbReference type="NCBI Taxonomy" id="614101"/>
    <lineage>
        <taxon>Eukaryota</taxon>
        <taxon>Metazoa</taxon>
        <taxon>Ecdysozoa</taxon>
        <taxon>Arthropoda</taxon>
        <taxon>Hexapoda</taxon>
        <taxon>Insecta</taxon>
        <taxon>Pterygota</taxon>
        <taxon>Neoptera</taxon>
        <taxon>Polyneoptera</taxon>
        <taxon>Phasmatodea</taxon>
        <taxon>Verophasmatodea</taxon>
        <taxon>Anareolatae</taxon>
        <taxon>Phasmatidae</taxon>
        <taxon>Eurycanthinae</taxon>
        <taxon>Dryococelus</taxon>
    </lineage>
</organism>
<dbReference type="Proteomes" id="UP001159363">
    <property type="component" value="Chromosome X"/>
</dbReference>
<evidence type="ECO:0000313" key="2">
    <source>
        <dbReference type="EMBL" id="KAJ8885606.1"/>
    </source>
</evidence>
<sequence>MHNGYGLLVILHSKLKNHTKLSASDGWLTQSKRSHVHVEKNYPLIQQQLMSGKTKDLIEKEVTKAPSNLKWKCFTGSHKLPLLVIGESQKPRVFNNVNVSSLPVCYKSRKSAWIVLVLYDVSTHPQGAECVGHPRIECFFLPPHVNSTIQPMDQGVIECLKKHYRRKLLSEILIKMKLESKGLIEVLKSININDVIYMVAKFYEEIPSSIFIKSWRKAWPVIEKSG</sequence>
<feature type="domain" description="DDE-1" evidence="1">
    <location>
        <begin position="114"/>
        <end position="215"/>
    </location>
</feature>
<proteinExistence type="predicted"/>
<name>A0ABQ9HNC7_9NEOP</name>
<protein>
    <recommendedName>
        <fullName evidence="1">DDE-1 domain-containing protein</fullName>
    </recommendedName>
</protein>
<dbReference type="InterPro" id="IPR004875">
    <property type="entry name" value="DDE_SF_endonuclease_dom"/>
</dbReference>
<dbReference type="Pfam" id="PF03184">
    <property type="entry name" value="DDE_1"/>
    <property type="match status" value="1"/>
</dbReference>
<evidence type="ECO:0000313" key="3">
    <source>
        <dbReference type="Proteomes" id="UP001159363"/>
    </source>
</evidence>
<dbReference type="EMBL" id="JARBHB010000004">
    <property type="protein sequence ID" value="KAJ8885606.1"/>
    <property type="molecule type" value="Genomic_DNA"/>
</dbReference>
<accession>A0ABQ9HNC7</accession>
<dbReference type="PANTHER" id="PTHR19303">
    <property type="entry name" value="TRANSPOSON"/>
    <property type="match status" value="1"/>
</dbReference>